<comment type="similarity">
    <text evidence="9">Belongs to the AB hydrolase superfamily. Isoprenylcysteine methylesterase family.</text>
</comment>
<keyword evidence="7" id="KW-0333">Golgi apparatus</keyword>
<protein>
    <recommendedName>
        <fullName evidence="10">protein-S-isoprenylcysteine alpha-carbonyl methylesterase</fullName>
        <ecNumber evidence="10">3.1.1.n2</ecNumber>
    </recommendedName>
</protein>
<dbReference type="GO" id="GO:0000139">
    <property type="term" value="C:Golgi membrane"/>
    <property type="evidence" value="ECO:0007669"/>
    <property type="project" value="UniProtKB-SubCell"/>
</dbReference>
<accession>A0A835JPQ0</accession>
<evidence type="ECO:0000256" key="9">
    <source>
        <dbReference type="ARBA" id="ARBA00038028"/>
    </source>
</evidence>
<evidence type="ECO:0000256" key="4">
    <source>
        <dbReference type="ARBA" id="ARBA00022801"/>
    </source>
</evidence>
<evidence type="ECO:0000313" key="16">
    <source>
        <dbReference type="Proteomes" id="UP000657918"/>
    </source>
</evidence>
<evidence type="ECO:0000256" key="7">
    <source>
        <dbReference type="ARBA" id="ARBA00023034"/>
    </source>
</evidence>
<sequence length="465" mass="51845">MPSHILPVTNPNLHSSKQHPYLRIDPTTMPLKQDDPITSTRLDSSPFEDETIISVRPLLSRTPSFAGTTTTSSSASYQQRRRRVASENSLPSLSDDSLGQRPSLAREVDHAASETFLLTRLSLKLLRYMGVGYRWIVRFLALGCYSLMLFPGFIQVGYHYFFSSRVLRSIVYGDQPRNRLDLYLPKNADGPKPVVAFVTGGAWIIGYKAWGSLLGQQLSERDIMVACIDYRNFPQGTMSNMVEDASEGISFVCNKIADYGGDPNRIYLMGQSAGGHIAACALVEQALKEAGEGESTTWSVSQIKAYFGLSGGYNLFKLVDYFHSRGLYRSIFLSIMEGEESLRRFSPEVIVQDPNLKNAVSLLPPIVLFHGTADYSIPADSSKSFAETLQSVGVRAESILYEGKTHTDLFLQDPMRGGNDRMFEDLVSIIHSDDREAQAKDEVAPPRRRLVPEFMLQLAHMVSPF</sequence>
<dbReference type="InterPro" id="IPR049492">
    <property type="entry name" value="BD-FAE-like_dom"/>
</dbReference>
<dbReference type="AlphaFoldDB" id="A0A835JPQ0"/>
<evidence type="ECO:0000256" key="11">
    <source>
        <dbReference type="ARBA" id="ARBA00049507"/>
    </source>
</evidence>
<comment type="caution">
    <text evidence="15">The sequence shown here is derived from an EMBL/GenBank/DDBJ whole genome shotgun (WGS) entry which is preliminary data.</text>
</comment>
<comment type="catalytic activity">
    <reaction evidence="11">
        <text>[protein]-C-terminal S-[(2E,6E)-farnesyl]-L-cysteine methyl ester + H2O = [protein]-C-terminal S-[(2E,6E)-farnesyl]-L-cysteine + methanol + H(+)</text>
        <dbReference type="Rhea" id="RHEA:48520"/>
        <dbReference type="Rhea" id="RHEA-COMP:12125"/>
        <dbReference type="Rhea" id="RHEA-COMP:12126"/>
        <dbReference type="ChEBI" id="CHEBI:15377"/>
        <dbReference type="ChEBI" id="CHEBI:15378"/>
        <dbReference type="ChEBI" id="CHEBI:17790"/>
        <dbReference type="ChEBI" id="CHEBI:90510"/>
        <dbReference type="ChEBI" id="CHEBI:90511"/>
        <dbReference type="EC" id="3.1.1.n2"/>
    </reaction>
</comment>
<feature type="compositionally biased region" description="Low complexity" evidence="12">
    <location>
        <begin position="63"/>
        <end position="78"/>
    </location>
</feature>
<dbReference type="EC" id="3.1.1.n2" evidence="10"/>
<evidence type="ECO:0000313" key="15">
    <source>
        <dbReference type="EMBL" id="KAF9674158.1"/>
    </source>
</evidence>
<keyword evidence="8 13" id="KW-0472">Membrane</keyword>
<feature type="domain" description="BD-FAE-like" evidence="14">
    <location>
        <begin position="180"/>
        <end position="389"/>
    </location>
</feature>
<dbReference type="InterPro" id="IPR050300">
    <property type="entry name" value="GDXG_lipolytic_enzyme"/>
</dbReference>
<evidence type="ECO:0000256" key="10">
    <source>
        <dbReference type="ARBA" id="ARBA00038928"/>
    </source>
</evidence>
<keyword evidence="16" id="KW-1185">Reference proteome</keyword>
<keyword evidence="3 13" id="KW-0812">Transmembrane</keyword>
<evidence type="ECO:0000256" key="1">
    <source>
        <dbReference type="ARBA" id="ARBA00004586"/>
    </source>
</evidence>
<feature type="transmembrane region" description="Helical" evidence="13">
    <location>
        <begin position="135"/>
        <end position="161"/>
    </location>
</feature>
<dbReference type="GO" id="GO:0016787">
    <property type="term" value="F:hydrolase activity"/>
    <property type="evidence" value="ECO:0007669"/>
    <property type="project" value="UniProtKB-KW"/>
</dbReference>
<dbReference type="GO" id="GO:0005789">
    <property type="term" value="C:endoplasmic reticulum membrane"/>
    <property type="evidence" value="ECO:0007669"/>
    <property type="project" value="UniProtKB-SubCell"/>
</dbReference>
<name>A0A835JPQ0_9ROSI</name>
<feature type="compositionally biased region" description="Polar residues" evidence="12">
    <location>
        <begin position="87"/>
        <end position="97"/>
    </location>
</feature>
<dbReference type="Pfam" id="PF20434">
    <property type="entry name" value="BD-FAE"/>
    <property type="match status" value="1"/>
</dbReference>
<dbReference type="EMBL" id="JADGMS010000010">
    <property type="protein sequence ID" value="KAF9674158.1"/>
    <property type="molecule type" value="Genomic_DNA"/>
</dbReference>
<evidence type="ECO:0000256" key="3">
    <source>
        <dbReference type="ARBA" id="ARBA00022692"/>
    </source>
</evidence>
<proteinExistence type="inferred from homology"/>
<dbReference type="Gene3D" id="3.40.50.1820">
    <property type="entry name" value="alpha/beta hydrolase"/>
    <property type="match status" value="1"/>
</dbReference>
<evidence type="ECO:0000256" key="12">
    <source>
        <dbReference type="SAM" id="MobiDB-lite"/>
    </source>
</evidence>
<dbReference type="OrthoDB" id="6495301at2759"/>
<dbReference type="PANTHER" id="PTHR48081:SF33">
    <property type="entry name" value="KYNURENINE FORMAMIDASE"/>
    <property type="match status" value="1"/>
</dbReference>
<keyword evidence="5" id="KW-0256">Endoplasmic reticulum</keyword>
<dbReference type="Proteomes" id="UP000657918">
    <property type="component" value="Unassembled WGS sequence"/>
</dbReference>
<reference evidence="15 16" key="1">
    <citation type="submission" date="2020-10" db="EMBL/GenBank/DDBJ databases">
        <title>Plant Genome Project.</title>
        <authorList>
            <person name="Zhang R.-G."/>
        </authorList>
    </citation>
    <scope>NUCLEOTIDE SEQUENCE [LARGE SCALE GENOMIC DNA]</scope>
    <source>
        <strain evidence="15">FAFU-HL-1</strain>
        <tissue evidence="15">Leaf</tissue>
    </source>
</reference>
<gene>
    <name evidence="15" type="ORF">SADUNF_Sadunf10G0098500</name>
</gene>
<evidence type="ECO:0000256" key="5">
    <source>
        <dbReference type="ARBA" id="ARBA00022824"/>
    </source>
</evidence>
<comment type="subcellular location">
    <subcellularLocation>
        <location evidence="1">Endoplasmic reticulum membrane</location>
    </subcellularLocation>
    <subcellularLocation>
        <location evidence="2">Golgi apparatus membrane</location>
        <topology evidence="2">Multi-pass membrane protein</topology>
    </subcellularLocation>
</comment>
<evidence type="ECO:0000256" key="8">
    <source>
        <dbReference type="ARBA" id="ARBA00023136"/>
    </source>
</evidence>
<dbReference type="SUPFAM" id="SSF53474">
    <property type="entry name" value="alpha/beta-Hydrolases"/>
    <property type="match status" value="1"/>
</dbReference>
<dbReference type="PANTHER" id="PTHR48081">
    <property type="entry name" value="AB HYDROLASE SUPERFAMILY PROTEIN C4A8.06C"/>
    <property type="match status" value="1"/>
</dbReference>
<organism evidence="15 16">
    <name type="scientific">Salix dunnii</name>
    <dbReference type="NCBI Taxonomy" id="1413687"/>
    <lineage>
        <taxon>Eukaryota</taxon>
        <taxon>Viridiplantae</taxon>
        <taxon>Streptophyta</taxon>
        <taxon>Embryophyta</taxon>
        <taxon>Tracheophyta</taxon>
        <taxon>Spermatophyta</taxon>
        <taxon>Magnoliopsida</taxon>
        <taxon>eudicotyledons</taxon>
        <taxon>Gunneridae</taxon>
        <taxon>Pentapetalae</taxon>
        <taxon>rosids</taxon>
        <taxon>fabids</taxon>
        <taxon>Malpighiales</taxon>
        <taxon>Salicaceae</taxon>
        <taxon>Saliceae</taxon>
        <taxon>Salix</taxon>
    </lineage>
</organism>
<evidence type="ECO:0000256" key="2">
    <source>
        <dbReference type="ARBA" id="ARBA00004653"/>
    </source>
</evidence>
<evidence type="ECO:0000259" key="14">
    <source>
        <dbReference type="Pfam" id="PF20434"/>
    </source>
</evidence>
<evidence type="ECO:0000256" key="13">
    <source>
        <dbReference type="SAM" id="Phobius"/>
    </source>
</evidence>
<feature type="region of interest" description="Disordered" evidence="12">
    <location>
        <begin position="1"/>
        <end position="43"/>
    </location>
</feature>
<keyword evidence="4" id="KW-0378">Hydrolase</keyword>
<dbReference type="InterPro" id="IPR029058">
    <property type="entry name" value="AB_hydrolase_fold"/>
</dbReference>
<feature type="region of interest" description="Disordered" evidence="12">
    <location>
        <begin position="63"/>
        <end position="101"/>
    </location>
</feature>
<evidence type="ECO:0000256" key="6">
    <source>
        <dbReference type="ARBA" id="ARBA00022989"/>
    </source>
</evidence>
<dbReference type="FunFam" id="3.40.50.1820:FF:000084">
    <property type="entry name" value="Isoprenylcysteine alpha-carbonyl methylesterase ICME"/>
    <property type="match status" value="1"/>
</dbReference>
<keyword evidence="6 13" id="KW-1133">Transmembrane helix</keyword>